<feature type="signal peptide" evidence="2">
    <location>
        <begin position="1"/>
        <end position="19"/>
    </location>
</feature>
<dbReference type="Proteomes" id="UP000694044">
    <property type="component" value="Unassembled WGS sequence"/>
</dbReference>
<feature type="chain" id="PRO_5035720108" description="Temptin Cys/Cys disulfide domain-containing protein" evidence="2">
    <location>
        <begin position="20"/>
        <end position="223"/>
    </location>
</feature>
<evidence type="ECO:0000313" key="5">
    <source>
        <dbReference type="Proteomes" id="UP000694044"/>
    </source>
</evidence>
<dbReference type="Pfam" id="PF24784">
    <property type="entry name" value="Temptin_C"/>
    <property type="match status" value="1"/>
</dbReference>
<protein>
    <recommendedName>
        <fullName evidence="3">Temptin Cys/Cys disulfide domain-containing protein</fullName>
    </recommendedName>
</protein>
<evidence type="ECO:0000313" key="4">
    <source>
        <dbReference type="EMBL" id="KAG7391084.1"/>
    </source>
</evidence>
<keyword evidence="5" id="KW-1185">Reference proteome</keyword>
<dbReference type="EMBL" id="JAGDFM010000024">
    <property type="protein sequence ID" value="KAG7391084.1"/>
    <property type="molecule type" value="Genomic_DNA"/>
</dbReference>
<accession>A0A8T1WFJ8</accession>
<proteinExistence type="predicted"/>
<keyword evidence="2" id="KW-0732">Signal</keyword>
<sequence>MKFALGLCALALTFLQSAGRPSFVAFIPNGNGVAGVAALGHVNAAGGGATNAFGEAFGAAGHEWTKALCQADSDRDGATNGQELGDPCCTWTPSAGFDSSTAAQSPTHPGVANSFTTDQLAAMTCGGEADLDSVSSSGDSSSPSSLSASGSQTSSFGGRTTGSNLSGSLDDVVAPELQPRFSPGPQLDQTSPAPATSTAEQLKGSILAVCCFSMLAMAMAMAM</sequence>
<feature type="domain" description="Temptin Cys/Cys disulfide" evidence="3">
    <location>
        <begin position="19"/>
        <end position="110"/>
    </location>
</feature>
<feature type="region of interest" description="Disordered" evidence="1">
    <location>
        <begin position="130"/>
        <end position="198"/>
    </location>
</feature>
<organism evidence="4 5">
    <name type="scientific">Phytophthora pseudosyringae</name>
    <dbReference type="NCBI Taxonomy" id="221518"/>
    <lineage>
        <taxon>Eukaryota</taxon>
        <taxon>Sar</taxon>
        <taxon>Stramenopiles</taxon>
        <taxon>Oomycota</taxon>
        <taxon>Peronosporomycetes</taxon>
        <taxon>Peronosporales</taxon>
        <taxon>Peronosporaceae</taxon>
        <taxon>Phytophthora</taxon>
    </lineage>
</organism>
<name>A0A8T1WFJ8_9STRA</name>
<dbReference type="PANTHER" id="PTHR34737:SF2">
    <property type="entry name" value="EF-HAND DOMAIN-CONTAINING PROTEIN"/>
    <property type="match status" value="1"/>
</dbReference>
<gene>
    <name evidence="4" type="ORF">PHYPSEUDO_005851</name>
</gene>
<dbReference type="InterPro" id="IPR055313">
    <property type="entry name" value="Temptin-like"/>
</dbReference>
<feature type="compositionally biased region" description="Polar residues" evidence="1">
    <location>
        <begin position="187"/>
        <end position="198"/>
    </location>
</feature>
<dbReference type="PANTHER" id="PTHR34737">
    <property type="entry name" value="EF-HAND DOMAIN-CONTAINING PROTEIN"/>
    <property type="match status" value="1"/>
</dbReference>
<comment type="caution">
    <text evidence="4">The sequence shown here is derived from an EMBL/GenBank/DDBJ whole genome shotgun (WGS) entry which is preliminary data.</text>
</comment>
<dbReference type="InterPro" id="IPR057626">
    <property type="entry name" value="S-S_Temptin"/>
</dbReference>
<evidence type="ECO:0000259" key="3">
    <source>
        <dbReference type="Pfam" id="PF24784"/>
    </source>
</evidence>
<feature type="compositionally biased region" description="Low complexity" evidence="1">
    <location>
        <begin position="133"/>
        <end position="158"/>
    </location>
</feature>
<dbReference type="OrthoDB" id="129121at2759"/>
<dbReference type="AlphaFoldDB" id="A0A8T1WFJ8"/>
<evidence type="ECO:0000256" key="2">
    <source>
        <dbReference type="SAM" id="SignalP"/>
    </source>
</evidence>
<reference evidence="4" key="1">
    <citation type="submission" date="2021-02" db="EMBL/GenBank/DDBJ databases">
        <authorList>
            <person name="Palmer J.M."/>
        </authorList>
    </citation>
    <scope>NUCLEOTIDE SEQUENCE</scope>
    <source>
        <strain evidence="4">SCRP734</strain>
    </source>
</reference>
<evidence type="ECO:0000256" key="1">
    <source>
        <dbReference type="SAM" id="MobiDB-lite"/>
    </source>
</evidence>